<organism evidence="6 7">
    <name type="scientific">Kosakonia arachidis</name>
    <dbReference type="NCBI Taxonomy" id="551989"/>
    <lineage>
        <taxon>Bacteria</taxon>
        <taxon>Pseudomonadati</taxon>
        <taxon>Pseudomonadota</taxon>
        <taxon>Gammaproteobacteria</taxon>
        <taxon>Enterobacterales</taxon>
        <taxon>Enterobacteriaceae</taxon>
        <taxon>Kosakonia</taxon>
    </lineage>
</organism>
<dbReference type="AlphaFoldDB" id="A0A1I7CXX8"/>
<dbReference type="Gene3D" id="1.10.10.10">
    <property type="entry name" value="Winged helix-like DNA-binding domain superfamily/Winged helix DNA-binding domain"/>
    <property type="match status" value="1"/>
</dbReference>
<protein>
    <submittedName>
        <fullName evidence="6">DNA-binding transcriptional regulator, LysR family</fullName>
    </submittedName>
</protein>
<dbReference type="RefSeq" id="WP_090123101.1">
    <property type="nucleotide sequence ID" value="NZ_CP045300.1"/>
</dbReference>
<dbReference type="InterPro" id="IPR005119">
    <property type="entry name" value="LysR_subst-bd"/>
</dbReference>
<dbReference type="InterPro" id="IPR000847">
    <property type="entry name" value="LysR_HTH_N"/>
</dbReference>
<keyword evidence="2" id="KW-0805">Transcription regulation</keyword>
<dbReference type="SUPFAM" id="SSF53850">
    <property type="entry name" value="Periplasmic binding protein-like II"/>
    <property type="match status" value="1"/>
</dbReference>
<name>A0A1I7CXX8_9ENTR</name>
<proteinExistence type="inferred from homology"/>
<dbReference type="PANTHER" id="PTHR30118">
    <property type="entry name" value="HTH-TYPE TRANSCRIPTIONAL REGULATOR LEUO-RELATED"/>
    <property type="match status" value="1"/>
</dbReference>
<sequence>MTIKENDFRKIDLNLLIAFAVLFREQSVSAAADKLHLGQPAVSGVLSRLRTLFDDPLFIRSGHRMQPTDRAEELHSKLLPLLEQLQSALFHQVAFDVKTVNVTLTLGMADWVEMWLMPHLIPALQQAAPGMRLNVVASDPFSDATRLEGGEMDMAISVATAGARWLEREVLTTMSFVTLWHPQQLTLSAPLDVDTFAAHPHLMVSYREATSSHFDTLLAKTGHQRRVHYTTPHFAALPGLLETMPALATVPAGLATEWQRTRGLLASPLPLDAEPVEVALLWHQRHSSDPAVMWLKEFVRHLIG</sequence>
<comment type="similarity">
    <text evidence="1">Belongs to the LysR transcriptional regulatory family.</text>
</comment>
<feature type="domain" description="HTH lysR-type" evidence="5">
    <location>
        <begin position="11"/>
        <end position="68"/>
    </location>
</feature>
<dbReference type="EMBL" id="FPAU01000004">
    <property type="protein sequence ID" value="SFU04297.1"/>
    <property type="molecule type" value="Genomic_DNA"/>
</dbReference>
<keyword evidence="4" id="KW-0804">Transcription</keyword>
<dbReference type="InterPro" id="IPR036388">
    <property type="entry name" value="WH-like_DNA-bd_sf"/>
</dbReference>
<gene>
    <name evidence="6" type="ORF">SAMN05192562_104175</name>
</gene>
<dbReference type="InterPro" id="IPR050389">
    <property type="entry name" value="LysR-type_TF"/>
</dbReference>
<evidence type="ECO:0000256" key="3">
    <source>
        <dbReference type="ARBA" id="ARBA00023125"/>
    </source>
</evidence>
<keyword evidence="3 6" id="KW-0238">DNA-binding</keyword>
<dbReference type="OrthoDB" id="8557381at2"/>
<dbReference type="PRINTS" id="PR00039">
    <property type="entry name" value="HTHLYSR"/>
</dbReference>
<dbReference type="Gene3D" id="3.40.190.10">
    <property type="entry name" value="Periplasmic binding protein-like II"/>
    <property type="match status" value="2"/>
</dbReference>
<evidence type="ECO:0000256" key="2">
    <source>
        <dbReference type="ARBA" id="ARBA00023015"/>
    </source>
</evidence>
<evidence type="ECO:0000313" key="7">
    <source>
        <dbReference type="Proteomes" id="UP000199187"/>
    </source>
</evidence>
<dbReference type="PANTHER" id="PTHR30118:SF15">
    <property type="entry name" value="TRANSCRIPTIONAL REGULATORY PROTEIN"/>
    <property type="match status" value="1"/>
</dbReference>
<evidence type="ECO:0000256" key="4">
    <source>
        <dbReference type="ARBA" id="ARBA00023163"/>
    </source>
</evidence>
<accession>A0A1I7CXX8</accession>
<dbReference type="SUPFAM" id="SSF46785">
    <property type="entry name" value="Winged helix' DNA-binding domain"/>
    <property type="match status" value="1"/>
</dbReference>
<dbReference type="InterPro" id="IPR036390">
    <property type="entry name" value="WH_DNA-bd_sf"/>
</dbReference>
<evidence type="ECO:0000313" key="6">
    <source>
        <dbReference type="EMBL" id="SFU04297.1"/>
    </source>
</evidence>
<dbReference type="GO" id="GO:0003677">
    <property type="term" value="F:DNA binding"/>
    <property type="evidence" value="ECO:0007669"/>
    <property type="project" value="UniProtKB-KW"/>
</dbReference>
<dbReference type="Pfam" id="PF00126">
    <property type="entry name" value="HTH_1"/>
    <property type="match status" value="1"/>
</dbReference>
<keyword evidence="7" id="KW-1185">Reference proteome</keyword>
<dbReference type="PROSITE" id="PS50931">
    <property type="entry name" value="HTH_LYSR"/>
    <property type="match status" value="1"/>
</dbReference>
<dbReference type="GO" id="GO:0003700">
    <property type="term" value="F:DNA-binding transcription factor activity"/>
    <property type="evidence" value="ECO:0007669"/>
    <property type="project" value="InterPro"/>
</dbReference>
<dbReference type="Proteomes" id="UP000199187">
    <property type="component" value="Unassembled WGS sequence"/>
</dbReference>
<evidence type="ECO:0000259" key="5">
    <source>
        <dbReference type="PROSITE" id="PS50931"/>
    </source>
</evidence>
<evidence type="ECO:0000256" key="1">
    <source>
        <dbReference type="ARBA" id="ARBA00009437"/>
    </source>
</evidence>
<reference evidence="7" key="1">
    <citation type="submission" date="2016-10" db="EMBL/GenBank/DDBJ databases">
        <authorList>
            <person name="Varghese N."/>
            <person name="Submissions S."/>
        </authorList>
    </citation>
    <scope>NUCLEOTIDE SEQUENCE [LARGE SCALE GENOMIC DNA]</scope>
    <source>
        <strain evidence="7">Ah-143</strain>
    </source>
</reference>
<dbReference type="Pfam" id="PF03466">
    <property type="entry name" value="LysR_substrate"/>
    <property type="match status" value="1"/>
</dbReference>
<dbReference type="CDD" id="cd08464">
    <property type="entry name" value="PBP2_DntR_like_2"/>
    <property type="match status" value="1"/>
</dbReference>